<dbReference type="AlphaFoldDB" id="A0AAP0C006"/>
<sequence>MALLPLASPRAPYVGCCTRGPGHVSDGSVVARSMRAQEQVSTVLKLLGRRMKSSFN</sequence>
<dbReference type="Proteomes" id="UP001418222">
    <property type="component" value="Unassembled WGS sequence"/>
</dbReference>
<accession>A0AAP0C006</accession>
<keyword evidence="2" id="KW-1185">Reference proteome</keyword>
<reference evidence="1 2" key="1">
    <citation type="journal article" date="2022" name="Nat. Plants">
        <title>Genomes of leafy and leafless Platanthera orchids illuminate the evolution of mycoheterotrophy.</title>
        <authorList>
            <person name="Li M.H."/>
            <person name="Liu K.W."/>
            <person name="Li Z."/>
            <person name="Lu H.C."/>
            <person name="Ye Q.L."/>
            <person name="Zhang D."/>
            <person name="Wang J.Y."/>
            <person name="Li Y.F."/>
            <person name="Zhong Z.M."/>
            <person name="Liu X."/>
            <person name="Yu X."/>
            <person name="Liu D.K."/>
            <person name="Tu X.D."/>
            <person name="Liu B."/>
            <person name="Hao Y."/>
            <person name="Liao X.Y."/>
            <person name="Jiang Y.T."/>
            <person name="Sun W.H."/>
            <person name="Chen J."/>
            <person name="Chen Y.Q."/>
            <person name="Ai Y."/>
            <person name="Zhai J.W."/>
            <person name="Wu S.S."/>
            <person name="Zhou Z."/>
            <person name="Hsiao Y.Y."/>
            <person name="Wu W.L."/>
            <person name="Chen Y.Y."/>
            <person name="Lin Y.F."/>
            <person name="Hsu J.L."/>
            <person name="Li C.Y."/>
            <person name="Wang Z.W."/>
            <person name="Zhao X."/>
            <person name="Zhong W.Y."/>
            <person name="Ma X.K."/>
            <person name="Ma L."/>
            <person name="Huang J."/>
            <person name="Chen G.Z."/>
            <person name="Huang M.Z."/>
            <person name="Huang L."/>
            <person name="Peng D.H."/>
            <person name="Luo Y.B."/>
            <person name="Zou S.Q."/>
            <person name="Chen S.P."/>
            <person name="Lan S."/>
            <person name="Tsai W.C."/>
            <person name="Van de Peer Y."/>
            <person name="Liu Z.J."/>
        </authorList>
    </citation>
    <scope>NUCLEOTIDE SEQUENCE [LARGE SCALE GENOMIC DNA]</scope>
    <source>
        <strain evidence="1">Lor287</strain>
    </source>
</reference>
<dbReference type="EMBL" id="JBBWWQ010000002">
    <property type="protein sequence ID" value="KAK8954898.1"/>
    <property type="molecule type" value="Genomic_DNA"/>
</dbReference>
<evidence type="ECO:0000313" key="1">
    <source>
        <dbReference type="EMBL" id="KAK8954898.1"/>
    </source>
</evidence>
<organism evidence="1 2">
    <name type="scientific">Platanthera zijinensis</name>
    <dbReference type="NCBI Taxonomy" id="2320716"/>
    <lineage>
        <taxon>Eukaryota</taxon>
        <taxon>Viridiplantae</taxon>
        <taxon>Streptophyta</taxon>
        <taxon>Embryophyta</taxon>
        <taxon>Tracheophyta</taxon>
        <taxon>Spermatophyta</taxon>
        <taxon>Magnoliopsida</taxon>
        <taxon>Liliopsida</taxon>
        <taxon>Asparagales</taxon>
        <taxon>Orchidaceae</taxon>
        <taxon>Orchidoideae</taxon>
        <taxon>Orchideae</taxon>
        <taxon>Orchidinae</taxon>
        <taxon>Platanthera</taxon>
    </lineage>
</organism>
<proteinExistence type="predicted"/>
<evidence type="ECO:0000313" key="2">
    <source>
        <dbReference type="Proteomes" id="UP001418222"/>
    </source>
</evidence>
<protein>
    <submittedName>
        <fullName evidence="1">Uncharacterized protein</fullName>
    </submittedName>
</protein>
<name>A0AAP0C006_9ASPA</name>
<comment type="caution">
    <text evidence="1">The sequence shown here is derived from an EMBL/GenBank/DDBJ whole genome shotgun (WGS) entry which is preliminary data.</text>
</comment>
<gene>
    <name evidence="1" type="ORF">KSP39_PZI001696</name>
</gene>